<evidence type="ECO:0000256" key="4">
    <source>
        <dbReference type="ARBA" id="ARBA00022614"/>
    </source>
</evidence>
<keyword evidence="4" id="KW-0433">Leucine-rich repeat</keyword>
<evidence type="ECO:0000256" key="8">
    <source>
        <dbReference type="ARBA" id="ARBA00023136"/>
    </source>
</evidence>
<keyword evidence="3" id="KW-1003">Cell membrane</keyword>
<dbReference type="Proteomes" id="UP001141552">
    <property type="component" value="Unassembled WGS sequence"/>
</dbReference>
<dbReference type="EMBL" id="JAKUCV010001546">
    <property type="protein sequence ID" value="KAJ4845883.1"/>
    <property type="molecule type" value="Genomic_DNA"/>
</dbReference>
<dbReference type="InterPro" id="IPR032675">
    <property type="entry name" value="LRR_dom_sf"/>
</dbReference>
<keyword evidence="9" id="KW-0675">Receptor</keyword>
<keyword evidence="10" id="KW-0325">Glycoprotein</keyword>
<evidence type="ECO:0000256" key="9">
    <source>
        <dbReference type="ARBA" id="ARBA00023170"/>
    </source>
</evidence>
<dbReference type="OrthoDB" id="851490at2759"/>
<evidence type="ECO:0000256" key="3">
    <source>
        <dbReference type="ARBA" id="ARBA00022475"/>
    </source>
</evidence>
<gene>
    <name evidence="11" type="ORF">Tsubulata_026849</name>
</gene>
<reference evidence="11" key="2">
    <citation type="journal article" date="2023" name="Plants (Basel)">
        <title>Annotation of the Turnera subulata (Passifloraceae) Draft Genome Reveals the S-Locus Evolved after the Divergence of Turneroideae from Passifloroideae in a Stepwise Manner.</title>
        <authorList>
            <person name="Henning P.M."/>
            <person name="Roalson E.H."/>
            <person name="Mir W."/>
            <person name="McCubbin A.G."/>
            <person name="Shore J.S."/>
        </authorList>
    </citation>
    <scope>NUCLEOTIDE SEQUENCE</scope>
    <source>
        <strain evidence="11">F60SS</strain>
    </source>
</reference>
<keyword evidence="6" id="KW-0677">Repeat</keyword>
<evidence type="ECO:0000313" key="12">
    <source>
        <dbReference type="Proteomes" id="UP001141552"/>
    </source>
</evidence>
<evidence type="ECO:0000256" key="1">
    <source>
        <dbReference type="ARBA" id="ARBA00004251"/>
    </source>
</evidence>
<proteinExistence type="inferred from homology"/>
<protein>
    <recommendedName>
        <fullName evidence="13">Leucine-rich repeat-containing N-terminal plant-type domain-containing protein</fullName>
    </recommendedName>
</protein>
<organism evidence="11 12">
    <name type="scientific">Turnera subulata</name>
    <dbReference type="NCBI Taxonomy" id="218843"/>
    <lineage>
        <taxon>Eukaryota</taxon>
        <taxon>Viridiplantae</taxon>
        <taxon>Streptophyta</taxon>
        <taxon>Embryophyta</taxon>
        <taxon>Tracheophyta</taxon>
        <taxon>Spermatophyta</taxon>
        <taxon>Magnoliopsida</taxon>
        <taxon>eudicotyledons</taxon>
        <taxon>Gunneridae</taxon>
        <taxon>Pentapetalae</taxon>
        <taxon>rosids</taxon>
        <taxon>fabids</taxon>
        <taxon>Malpighiales</taxon>
        <taxon>Passifloraceae</taxon>
        <taxon>Turnera</taxon>
    </lineage>
</organism>
<dbReference type="PANTHER" id="PTHR27004">
    <property type="entry name" value="RECEPTOR-LIKE PROTEIN 12 ISOFORM X1"/>
    <property type="match status" value="1"/>
</dbReference>
<sequence length="91" mass="10019">MSYNTLTGGIPTTLGNIRVLGTLDLSHNSLSGEIPPSLVELFFLSALELSNNNLTGPILARYQFATFEVEALQTTLDCTGYRLRYHAPNHH</sequence>
<keyword evidence="5" id="KW-0812">Transmembrane</keyword>
<keyword evidence="8" id="KW-0472">Membrane</keyword>
<evidence type="ECO:0000313" key="11">
    <source>
        <dbReference type="EMBL" id="KAJ4845883.1"/>
    </source>
</evidence>
<evidence type="ECO:0008006" key="13">
    <source>
        <dbReference type="Google" id="ProtNLM"/>
    </source>
</evidence>
<accession>A0A9Q0G949</accession>
<dbReference type="AlphaFoldDB" id="A0A9Q0G949"/>
<dbReference type="Pfam" id="PF00560">
    <property type="entry name" value="LRR_1"/>
    <property type="match status" value="2"/>
</dbReference>
<dbReference type="PRINTS" id="PR00019">
    <property type="entry name" value="LEURICHRPT"/>
</dbReference>
<reference evidence="11" key="1">
    <citation type="submission" date="2022-02" db="EMBL/GenBank/DDBJ databases">
        <authorList>
            <person name="Henning P.M."/>
            <person name="McCubbin A.G."/>
            <person name="Shore J.S."/>
        </authorList>
    </citation>
    <scope>NUCLEOTIDE SEQUENCE</scope>
    <source>
        <strain evidence="11">F60SS</strain>
        <tissue evidence="11">Leaves</tissue>
    </source>
</reference>
<dbReference type="Gene3D" id="3.80.10.10">
    <property type="entry name" value="Ribonuclease Inhibitor"/>
    <property type="match status" value="1"/>
</dbReference>
<dbReference type="InterPro" id="IPR001611">
    <property type="entry name" value="Leu-rich_rpt"/>
</dbReference>
<evidence type="ECO:0000256" key="5">
    <source>
        <dbReference type="ARBA" id="ARBA00022692"/>
    </source>
</evidence>
<name>A0A9Q0G949_9ROSI</name>
<dbReference type="SUPFAM" id="SSF52058">
    <property type="entry name" value="L domain-like"/>
    <property type="match status" value="1"/>
</dbReference>
<evidence type="ECO:0000256" key="2">
    <source>
        <dbReference type="ARBA" id="ARBA00009592"/>
    </source>
</evidence>
<keyword evidence="12" id="KW-1185">Reference proteome</keyword>
<evidence type="ECO:0000256" key="10">
    <source>
        <dbReference type="ARBA" id="ARBA00023180"/>
    </source>
</evidence>
<comment type="similarity">
    <text evidence="2">Belongs to the RLP family.</text>
</comment>
<dbReference type="GO" id="GO:0005886">
    <property type="term" value="C:plasma membrane"/>
    <property type="evidence" value="ECO:0007669"/>
    <property type="project" value="UniProtKB-SubCell"/>
</dbReference>
<evidence type="ECO:0000256" key="7">
    <source>
        <dbReference type="ARBA" id="ARBA00022989"/>
    </source>
</evidence>
<comment type="caution">
    <text evidence="11">The sequence shown here is derived from an EMBL/GenBank/DDBJ whole genome shotgun (WGS) entry which is preliminary data.</text>
</comment>
<keyword evidence="7" id="KW-1133">Transmembrane helix</keyword>
<evidence type="ECO:0000256" key="6">
    <source>
        <dbReference type="ARBA" id="ARBA00022737"/>
    </source>
</evidence>
<dbReference type="PANTHER" id="PTHR27004:SF203">
    <property type="entry name" value="LEUCINE-RICH REPEAT-CONTAINING N-TERMINAL PLANT-TYPE DOMAIN-CONTAINING PROTEIN"/>
    <property type="match status" value="1"/>
</dbReference>
<comment type="subcellular location">
    <subcellularLocation>
        <location evidence="1">Cell membrane</location>
        <topology evidence="1">Single-pass type I membrane protein</topology>
    </subcellularLocation>
</comment>